<comment type="subcellular location">
    <subcellularLocation>
        <location evidence="1">Membrane</location>
        <topology evidence="1">Multi-pass membrane protein</topology>
    </subcellularLocation>
</comment>
<dbReference type="InterPro" id="IPR004307">
    <property type="entry name" value="TspO_MBR"/>
</dbReference>
<dbReference type="Pfam" id="PF03073">
    <property type="entry name" value="TspO_MBR"/>
    <property type="match status" value="1"/>
</dbReference>
<feature type="transmembrane region" description="Helical" evidence="6">
    <location>
        <begin position="136"/>
        <end position="157"/>
    </location>
</feature>
<keyword evidence="4 6" id="KW-1133">Transmembrane helix</keyword>
<evidence type="ECO:0000256" key="1">
    <source>
        <dbReference type="ARBA" id="ARBA00004141"/>
    </source>
</evidence>
<reference evidence="7 8" key="1">
    <citation type="submission" date="2019-02" db="EMBL/GenBank/DDBJ databases">
        <title>WGS of Pseudoxanthomonas species novum from clinical isolates.</title>
        <authorList>
            <person name="Bernier A.-M."/>
            <person name="Bernard K."/>
            <person name="Vachon A."/>
        </authorList>
    </citation>
    <scope>NUCLEOTIDE SEQUENCE [LARGE SCALE GENOMIC DNA]</scope>
    <source>
        <strain evidence="7 8">NML171200</strain>
    </source>
</reference>
<sequence>MQGVSGKRQVLGLVGWLLLACVAGGIGAAASVRAAEFYGQLAQPSWAPPAAVFGPVWSVLYVLMGIAAWLVWRRGGWAAQRRALTVFVAQLALNALWSWLFFGWHLGALAMLDIVVLWGLIVVTVVMFWRARPLAGALLLPYLAWVSFATALNYAVWQLNPQALG</sequence>
<dbReference type="PANTHER" id="PTHR10057">
    <property type="entry name" value="PERIPHERAL-TYPE BENZODIAZEPINE RECEPTOR"/>
    <property type="match status" value="1"/>
</dbReference>
<comment type="similarity">
    <text evidence="2">Belongs to the TspO/BZRP family.</text>
</comment>
<feature type="transmembrane region" description="Helical" evidence="6">
    <location>
        <begin position="50"/>
        <end position="72"/>
    </location>
</feature>
<evidence type="ECO:0000313" key="8">
    <source>
        <dbReference type="Proteomes" id="UP000292627"/>
    </source>
</evidence>
<keyword evidence="3 6" id="KW-0812">Transmembrane</keyword>
<name>A0A4Q8LDZ4_9GAMM</name>
<accession>A0A4Q8LDZ4</accession>
<evidence type="ECO:0000256" key="2">
    <source>
        <dbReference type="ARBA" id="ARBA00007524"/>
    </source>
</evidence>
<proteinExistence type="inferred from homology"/>
<feature type="transmembrane region" description="Helical" evidence="6">
    <location>
        <begin position="84"/>
        <end position="102"/>
    </location>
</feature>
<dbReference type="GO" id="GO:0033013">
    <property type="term" value="P:tetrapyrrole metabolic process"/>
    <property type="evidence" value="ECO:0007669"/>
    <property type="project" value="UniProtKB-ARBA"/>
</dbReference>
<dbReference type="RefSeq" id="WP_130550663.1">
    <property type="nucleotide sequence ID" value="NZ_SHMC01000002.1"/>
</dbReference>
<evidence type="ECO:0000256" key="5">
    <source>
        <dbReference type="ARBA" id="ARBA00023136"/>
    </source>
</evidence>
<gene>
    <name evidence="7" type="ORF">EA660_06250</name>
</gene>
<keyword evidence="5 6" id="KW-0472">Membrane</keyword>
<dbReference type="PROSITE" id="PS51257">
    <property type="entry name" value="PROKAR_LIPOPROTEIN"/>
    <property type="match status" value="1"/>
</dbReference>
<dbReference type="FunFam" id="1.20.1260.100:FF:000001">
    <property type="entry name" value="translocator protein 2"/>
    <property type="match status" value="1"/>
</dbReference>
<protein>
    <submittedName>
        <fullName evidence="7">Tryptophan-rich sensory protein</fullName>
    </submittedName>
</protein>
<dbReference type="InterPro" id="IPR038330">
    <property type="entry name" value="TspO/MBR-related_sf"/>
</dbReference>
<dbReference type="PIRSF" id="PIRSF005859">
    <property type="entry name" value="PBR"/>
    <property type="match status" value="1"/>
</dbReference>
<evidence type="ECO:0000256" key="6">
    <source>
        <dbReference type="SAM" id="Phobius"/>
    </source>
</evidence>
<dbReference type="Gene3D" id="1.20.1260.100">
    <property type="entry name" value="TspO/MBR protein"/>
    <property type="match status" value="1"/>
</dbReference>
<dbReference type="AlphaFoldDB" id="A0A4Q8LDZ4"/>
<evidence type="ECO:0000256" key="3">
    <source>
        <dbReference type="ARBA" id="ARBA00022692"/>
    </source>
</evidence>
<evidence type="ECO:0000313" key="7">
    <source>
        <dbReference type="EMBL" id="TAA26810.1"/>
    </source>
</evidence>
<dbReference type="OrthoDB" id="9795496at2"/>
<dbReference type="CDD" id="cd15904">
    <property type="entry name" value="TSPO_MBR"/>
    <property type="match status" value="1"/>
</dbReference>
<dbReference type="Proteomes" id="UP000292627">
    <property type="component" value="Unassembled WGS sequence"/>
</dbReference>
<feature type="transmembrane region" description="Helical" evidence="6">
    <location>
        <begin position="108"/>
        <end position="129"/>
    </location>
</feature>
<comment type="caution">
    <text evidence="7">The sequence shown here is derived from an EMBL/GenBank/DDBJ whole genome shotgun (WGS) entry which is preliminary data.</text>
</comment>
<dbReference type="GO" id="GO:0016020">
    <property type="term" value="C:membrane"/>
    <property type="evidence" value="ECO:0007669"/>
    <property type="project" value="UniProtKB-SubCell"/>
</dbReference>
<dbReference type="PANTHER" id="PTHR10057:SF0">
    <property type="entry name" value="TRANSLOCATOR PROTEIN"/>
    <property type="match status" value="1"/>
</dbReference>
<dbReference type="EMBL" id="SHMC01000002">
    <property type="protein sequence ID" value="TAA26810.1"/>
    <property type="molecule type" value="Genomic_DNA"/>
</dbReference>
<evidence type="ECO:0000256" key="4">
    <source>
        <dbReference type="ARBA" id="ARBA00022989"/>
    </source>
</evidence>
<organism evidence="7 8">
    <name type="scientific">Pseudoxanthomonas winnipegensis</name>
    <dbReference type="NCBI Taxonomy" id="2480810"/>
    <lineage>
        <taxon>Bacteria</taxon>
        <taxon>Pseudomonadati</taxon>
        <taxon>Pseudomonadota</taxon>
        <taxon>Gammaproteobacteria</taxon>
        <taxon>Lysobacterales</taxon>
        <taxon>Lysobacteraceae</taxon>
        <taxon>Pseudoxanthomonas</taxon>
    </lineage>
</organism>